<reference evidence="1 2" key="1">
    <citation type="submission" date="2019-03" db="EMBL/GenBank/DDBJ databases">
        <authorList>
            <person name="Li J."/>
        </authorList>
    </citation>
    <scope>NUCLEOTIDE SEQUENCE [LARGE SCALE GENOMIC DNA]</scope>
    <source>
        <strain evidence="1 2">3058</strain>
    </source>
</reference>
<dbReference type="Pfam" id="PF10711">
    <property type="entry name" value="DUF2513"/>
    <property type="match status" value="1"/>
</dbReference>
<protein>
    <submittedName>
        <fullName evidence="1">DUF2513 domain-containing protein</fullName>
    </submittedName>
</protein>
<gene>
    <name evidence="1" type="ORF">E4L95_02720</name>
</gene>
<evidence type="ECO:0000313" key="1">
    <source>
        <dbReference type="EMBL" id="TGN68051.1"/>
    </source>
</evidence>
<evidence type="ECO:0000313" key="2">
    <source>
        <dbReference type="Proteomes" id="UP000297972"/>
    </source>
</evidence>
<dbReference type="Proteomes" id="UP000297972">
    <property type="component" value="Unassembled WGS sequence"/>
</dbReference>
<accession>A0A4Z1CS62</accession>
<proteinExistence type="predicted"/>
<name>A0A4Z1CS62_9RHOB</name>
<dbReference type="OrthoDB" id="6960201at2"/>
<comment type="caution">
    <text evidence="1">The sequence shown here is derived from an EMBL/GenBank/DDBJ whole genome shotgun (WGS) entry which is preliminary data.</text>
</comment>
<dbReference type="AlphaFoldDB" id="A0A4Z1CS62"/>
<keyword evidence="2" id="KW-1185">Reference proteome</keyword>
<organism evidence="1 2">
    <name type="scientific">Paracoccus liaowanqingii</name>
    <dbReference type="NCBI Taxonomy" id="2560053"/>
    <lineage>
        <taxon>Bacteria</taxon>
        <taxon>Pseudomonadati</taxon>
        <taxon>Pseudomonadota</taxon>
        <taxon>Alphaproteobacteria</taxon>
        <taxon>Rhodobacterales</taxon>
        <taxon>Paracoccaceae</taxon>
        <taxon>Paracoccus</taxon>
    </lineage>
</organism>
<dbReference type="EMBL" id="SRPG01000014">
    <property type="protein sequence ID" value="TGN68051.1"/>
    <property type="molecule type" value="Genomic_DNA"/>
</dbReference>
<dbReference type="InterPro" id="IPR019650">
    <property type="entry name" value="DUF2513"/>
</dbReference>
<dbReference type="RefSeq" id="WP_135816285.1">
    <property type="nucleotide sequence ID" value="NZ_SRPG01000014.1"/>
</dbReference>
<sequence length="131" mass="14683">MKLDLDLIRDILLWIEENQSIAHDDIHDIELPGHNDHEVAYHVARLAKAGFVDATLQRVGGTDPGEIFLLYSIHAIEWPGHDLLEHLRDKTAMERAKGLLKAAGVKTLTELFKALQAEGADRLRLYLGGEI</sequence>